<evidence type="ECO:0000256" key="1">
    <source>
        <dbReference type="ARBA" id="ARBA00009995"/>
    </source>
</evidence>
<keyword evidence="6" id="KW-1185">Reference proteome</keyword>
<dbReference type="Proteomes" id="UP001141806">
    <property type="component" value="Unassembled WGS sequence"/>
</dbReference>
<dbReference type="SUPFAM" id="SSF53756">
    <property type="entry name" value="UDP-Glycosyltransferase/glycogen phosphorylase"/>
    <property type="match status" value="1"/>
</dbReference>
<comment type="similarity">
    <text evidence="1 3">Belongs to the UDP-glycosyltransferase family.</text>
</comment>
<accession>A0A9Q0KE72</accession>
<dbReference type="PANTHER" id="PTHR11926:SF1534">
    <property type="entry name" value="GLYCOSYLTRANSFERASE"/>
    <property type="match status" value="1"/>
</dbReference>
<dbReference type="GO" id="GO:0080043">
    <property type="term" value="F:quercetin 3-O-glucosyltransferase activity"/>
    <property type="evidence" value="ECO:0007669"/>
    <property type="project" value="TreeGrafter"/>
</dbReference>
<dbReference type="PROSITE" id="PS00375">
    <property type="entry name" value="UDPGT"/>
    <property type="match status" value="1"/>
</dbReference>
<dbReference type="FunFam" id="3.40.50.2000:FF:000019">
    <property type="entry name" value="Glycosyltransferase"/>
    <property type="match status" value="1"/>
</dbReference>
<dbReference type="PANTHER" id="PTHR11926">
    <property type="entry name" value="GLUCOSYL/GLUCURONOSYL TRANSFERASES"/>
    <property type="match status" value="1"/>
</dbReference>
<name>A0A9Q0KE72_9MAGN</name>
<dbReference type="Pfam" id="PF00201">
    <property type="entry name" value="UDPGT"/>
    <property type="match status" value="1"/>
</dbReference>
<evidence type="ECO:0000313" key="6">
    <source>
        <dbReference type="Proteomes" id="UP001141806"/>
    </source>
</evidence>
<dbReference type="EC" id="2.4.1.-" evidence="4"/>
<dbReference type="EMBL" id="JAMYWD010000006">
    <property type="protein sequence ID" value="KAJ4968809.1"/>
    <property type="molecule type" value="Genomic_DNA"/>
</dbReference>
<evidence type="ECO:0000256" key="4">
    <source>
        <dbReference type="RuleBase" id="RU362057"/>
    </source>
</evidence>
<dbReference type="InterPro" id="IPR002213">
    <property type="entry name" value="UDP_glucos_trans"/>
</dbReference>
<evidence type="ECO:0000256" key="3">
    <source>
        <dbReference type="RuleBase" id="RU003718"/>
    </source>
</evidence>
<evidence type="ECO:0000313" key="5">
    <source>
        <dbReference type="EMBL" id="KAJ4968809.1"/>
    </source>
</evidence>
<comment type="caution">
    <text evidence="5">The sequence shown here is derived from an EMBL/GenBank/DDBJ whole genome shotgun (WGS) entry which is preliminary data.</text>
</comment>
<dbReference type="InterPro" id="IPR035595">
    <property type="entry name" value="UDP_glycos_trans_CS"/>
</dbReference>
<dbReference type="GO" id="GO:0080044">
    <property type="term" value="F:quercetin 7-O-glucosyltransferase activity"/>
    <property type="evidence" value="ECO:0007669"/>
    <property type="project" value="TreeGrafter"/>
</dbReference>
<dbReference type="AlphaFoldDB" id="A0A9Q0KE72"/>
<keyword evidence="3" id="KW-0328">Glycosyltransferase</keyword>
<proteinExistence type="inferred from homology"/>
<evidence type="ECO:0000256" key="2">
    <source>
        <dbReference type="ARBA" id="ARBA00022679"/>
    </source>
</evidence>
<protein>
    <recommendedName>
        <fullName evidence="4">Glycosyltransferase</fullName>
        <ecNumber evidence="4">2.4.1.-</ecNumber>
    </recommendedName>
</protein>
<sequence length="454" mass="50614">MDLHDEKHAHFLLVSYPSQGHLNPTLQLAKRLISTTGTNVTLATTVYGQSLLTNKSTNTLPLIPGLSFAFFTNGFDERTNPSDDLNHIAAQMKLVGSQSFSDLVNSFNKDHPVTFIIYTILLPWVADVARILHIPSAFLWISCATVFAIYYLHFNGHDPLIETPGLSPLTLWDLPSFFQPSSPHTFVLPILHEHLQALQQDHYPRVLVNSCDALEGEALRAPMAKLKIIGIGPLTPSMDTDDNEYGCDLFENTSRLDYIEWLNSKKAGSVVYVSFGSLVVLPKRQIEEIFHGLVESQRPFLWVLRSSDLELKEEGQGMIVTWCSQVEVLNHPSVGCFVTHCGWNSTLESLVIGVPVVGCPHFSDQPTNAKMIETVFETGVRAKVSEEEEGIVERGEIKRCLDMVMEGKSGEEMRRNALKWRDLVMVAVAKDGSSTRNFLAFVEEVARGCNPSTE</sequence>
<organism evidence="5 6">
    <name type="scientific">Protea cynaroides</name>
    <dbReference type="NCBI Taxonomy" id="273540"/>
    <lineage>
        <taxon>Eukaryota</taxon>
        <taxon>Viridiplantae</taxon>
        <taxon>Streptophyta</taxon>
        <taxon>Embryophyta</taxon>
        <taxon>Tracheophyta</taxon>
        <taxon>Spermatophyta</taxon>
        <taxon>Magnoliopsida</taxon>
        <taxon>Proteales</taxon>
        <taxon>Proteaceae</taxon>
        <taxon>Protea</taxon>
    </lineage>
</organism>
<keyword evidence="2 3" id="KW-0808">Transferase</keyword>
<reference evidence="5" key="1">
    <citation type="journal article" date="2023" name="Plant J.">
        <title>The genome of the king protea, Protea cynaroides.</title>
        <authorList>
            <person name="Chang J."/>
            <person name="Duong T.A."/>
            <person name="Schoeman C."/>
            <person name="Ma X."/>
            <person name="Roodt D."/>
            <person name="Barker N."/>
            <person name="Li Z."/>
            <person name="Van de Peer Y."/>
            <person name="Mizrachi E."/>
        </authorList>
    </citation>
    <scope>NUCLEOTIDE SEQUENCE</scope>
    <source>
        <tissue evidence="5">Young leaves</tissue>
    </source>
</reference>
<dbReference type="OrthoDB" id="5835829at2759"/>
<gene>
    <name evidence="5" type="ORF">NE237_015510</name>
</gene>
<dbReference type="Gene3D" id="3.40.50.2000">
    <property type="entry name" value="Glycogen Phosphorylase B"/>
    <property type="match status" value="2"/>
</dbReference>
<dbReference type="CDD" id="cd03784">
    <property type="entry name" value="GT1_Gtf-like"/>
    <property type="match status" value="1"/>
</dbReference>